<dbReference type="EMBL" id="CM056742">
    <property type="protein sequence ID" value="KAJ8676253.1"/>
    <property type="molecule type" value="Genomic_DNA"/>
</dbReference>
<organism evidence="1 2">
    <name type="scientific">Eretmocerus hayati</name>
    <dbReference type="NCBI Taxonomy" id="131215"/>
    <lineage>
        <taxon>Eukaryota</taxon>
        <taxon>Metazoa</taxon>
        <taxon>Ecdysozoa</taxon>
        <taxon>Arthropoda</taxon>
        <taxon>Hexapoda</taxon>
        <taxon>Insecta</taxon>
        <taxon>Pterygota</taxon>
        <taxon>Neoptera</taxon>
        <taxon>Endopterygota</taxon>
        <taxon>Hymenoptera</taxon>
        <taxon>Apocrita</taxon>
        <taxon>Proctotrupomorpha</taxon>
        <taxon>Chalcidoidea</taxon>
        <taxon>Aphelinidae</taxon>
        <taxon>Aphelininae</taxon>
        <taxon>Eretmocerus</taxon>
    </lineage>
</organism>
<protein>
    <submittedName>
        <fullName evidence="1">Uncharacterized protein</fullName>
    </submittedName>
</protein>
<comment type="caution">
    <text evidence="1">The sequence shown here is derived from an EMBL/GenBank/DDBJ whole genome shotgun (WGS) entry which is preliminary data.</text>
</comment>
<gene>
    <name evidence="1" type="ORF">QAD02_012039</name>
</gene>
<reference evidence="1" key="1">
    <citation type="submission" date="2023-04" db="EMBL/GenBank/DDBJ databases">
        <title>A chromosome-level genome assembly of the parasitoid wasp Eretmocerus hayati.</title>
        <authorList>
            <person name="Zhong Y."/>
            <person name="Liu S."/>
            <person name="Liu Y."/>
        </authorList>
    </citation>
    <scope>NUCLEOTIDE SEQUENCE</scope>
    <source>
        <strain evidence="1">ZJU_SS_LIU_2023</strain>
    </source>
</reference>
<keyword evidence="2" id="KW-1185">Reference proteome</keyword>
<sequence>MSWLRSSPLRSSFTKQRSRDSPPKDADPVACYDSFRKHWQQSHDIICHSLPPKGVPSHDDVLGVVNHVDQMITLLLLELRDYSIQQRHQNQRLQQRDMLSAAQLNTHCSPCLEHLLSENLLEKLHEWSTHTGRFGDAVRLEQLKLYELLISHDTSLLAHEPVTRPLLRLLDECAGDFMLLEVQNKLVTLLNHVCIALVQNTELLRLFFRPTATGKNRFIIFTLLIPYLYREGGIGQQARDAMLLCMSLSKRNDEIGNYIAEESHICSVLATGLSGLYSALPRTLDIECEDWHRLTVDDINDIPALTQLMNSLEFCNAVAQVVHSSVQKQIMEFLFRGFLVPVIGPALLQESIGLSMEELDSAIYRTSVDELVAATAYFDLFLRSVTEPGLLRSLIRFLLEENFDDNRILDHLIRRIASQQSRLCLVTLALFETLVELNCEDVMLELCLAALAPCSHVMLSQRRRLLRDLDPYGRGAERFLQLAPSCCLPSVFLTTVASSDSSGRTGAVSAQNSAVKGSKFPTSLVSESLISNYYAYLRDARQKIATCQLACSNWSRNYEDEGEEYNNEEANGDDDTDIENGNYDDEYEEDSEHSIGEGSLDDEQEANMKSGINHNVAVRKDSTDEKVNRIIASFSPHPPKATSKRTESDPHAEPALNLTPMERAKLDADIAELLNESLENPRSDSKMQTNNAEESNVTLSSLQLSLSGGESSGYESFAFKGSSESTPITDELDDDESKTSPSDQMTVSISESNPMSTSQQQSKAISSRRRLTQQKRIRSQKKNLVANSTGIKTQILADAHPPSVGIFLDILLKKLESMMDNNVFVNLHLTGLISRLAIYPQPLLQSFLLNHSLVFQPSIKSLFQILASLKNRIDGFLLKQPDDVVSLLVEQARMFLISRENRLVNARKNVLEAAAQCPSPKKHLVAGDLVNMNSVSLTSMPAKEPKRRSLTSSLTQIFRKSSNNTESHIALSDSINSNDSFSSIVEEETRNGNSKSHDQSLWESSGKPNRLQNIVICAVILDEWLKELAAITQEHTIVRWFTAAASNNSVN</sequence>
<proteinExistence type="predicted"/>
<accession>A0ACC2NYH6</accession>
<name>A0ACC2NYH6_9HYME</name>
<evidence type="ECO:0000313" key="2">
    <source>
        <dbReference type="Proteomes" id="UP001239111"/>
    </source>
</evidence>
<dbReference type="Proteomes" id="UP001239111">
    <property type="component" value="Chromosome 2"/>
</dbReference>
<evidence type="ECO:0000313" key="1">
    <source>
        <dbReference type="EMBL" id="KAJ8676253.1"/>
    </source>
</evidence>